<accession>A0AAN6IR08</accession>
<gene>
    <name evidence="8" type="primary">CDC27</name>
    <name evidence="8" type="ORF">HRR80_008701</name>
</gene>
<dbReference type="AlphaFoldDB" id="A0AAN6IR08"/>
<feature type="repeat" description="TPR" evidence="6">
    <location>
        <begin position="595"/>
        <end position="628"/>
    </location>
</feature>
<feature type="repeat" description="TPR" evidence="6">
    <location>
        <begin position="663"/>
        <end position="696"/>
    </location>
</feature>
<keyword evidence="4" id="KW-0539">Nucleus</keyword>
<comment type="caution">
    <text evidence="8">The sequence shown here is derived from an EMBL/GenBank/DDBJ whole genome shotgun (WGS) entry which is preliminary data.</text>
</comment>
<dbReference type="GO" id="GO:0005680">
    <property type="term" value="C:anaphase-promoting complex"/>
    <property type="evidence" value="ECO:0007669"/>
    <property type="project" value="UniProtKB-ARBA"/>
</dbReference>
<dbReference type="GO" id="GO:0031145">
    <property type="term" value="P:anaphase-promoting complex-dependent catabolic process"/>
    <property type="evidence" value="ECO:0007669"/>
    <property type="project" value="TreeGrafter"/>
</dbReference>
<comment type="similarity">
    <text evidence="5">Belongs to the APC3/CDC27 family.</text>
</comment>
<dbReference type="PROSITE" id="PS50005">
    <property type="entry name" value="TPR"/>
    <property type="match status" value="5"/>
</dbReference>
<feature type="repeat" description="TPR" evidence="6">
    <location>
        <begin position="765"/>
        <end position="798"/>
    </location>
</feature>
<dbReference type="EMBL" id="JAJGCB010000026">
    <property type="protein sequence ID" value="KAJ8987332.1"/>
    <property type="molecule type" value="Genomic_DNA"/>
</dbReference>
<keyword evidence="2" id="KW-0677">Repeat</keyword>
<dbReference type="GO" id="GO:0005737">
    <property type="term" value="C:cytoplasm"/>
    <property type="evidence" value="ECO:0007669"/>
    <property type="project" value="TreeGrafter"/>
</dbReference>
<dbReference type="Gene3D" id="1.25.40.10">
    <property type="entry name" value="Tetratricopeptide repeat domain"/>
    <property type="match status" value="4"/>
</dbReference>
<evidence type="ECO:0000313" key="9">
    <source>
        <dbReference type="Proteomes" id="UP001161757"/>
    </source>
</evidence>
<feature type="compositionally biased region" description="Polar residues" evidence="7">
    <location>
        <begin position="252"/>
        <end position="262"/>
    </location>
</feature>
<dbReference type="InterPro" id="IPR011990">
    <property type="entry name" value="TPR-like_helical_dom_sf"/>
</dbReference>
<dbReference type="SUPFAM" id="SSF48452">
    <property type="entry name" value="TPR-like"/>
    <property type="match status" value="2"/>
</dbReference>
<feature type="compositionally biased region" description="Polar residues" evidence="7">
    <location>
        <begin position="381"/>
        <end position="404"/>
    </location>
</feature>
<dbReference type="Pfam" id="PF00515">
    <property type="entry name" value="TPR_1"/>
    <property type="match status" value="1"/>
</dbReference>
<evidence type="ECO:0000256" key="7">
    <source>
        <dbReference type="SAM" id="MobiDB-lite"/>
    </source>
</evidence>
<feature type="compositionally biased region" description="Polar residues" evidence="7">
    <location>
        <begin position="205"/>
        <end position="234"/>
    </location>
</feature>
<dbReference type="SMART" id="SM00028">
    <property type="entry name" value="TPR"/>
    <property type="match status" value="7"/>
</dbReference>
<evidence type="ECO:0000256" key="1">
    <source>
        <dbReference type="ARBA" id="ARBA00004123"/>
    </source>
</evidence>
<proteinExistence type="inferred from homology"/>
<organism evidence="8 9">
    <name type="scientific">Exophiala dermatitidis</name>
    <name type="common">Black yeast-like fungus</name>
    <name type="synonym">Wangiella dermatitidis</name>
    <dbReference type="NCBI Taxonomy" id="5970"/>
    <lineage>
        <taxon>Eukaryota</taxon>
        <taxon>Fungi</taxon>
        <taxon>Dikarya</taxon>
        <taxon>Ascomycota</taxon>
        <taxon>Pezizomycotina</taxon>
        <taxon>Eurotiomycetes</taxon>
        <taxon>Chaetothyriomycetidae</taxon>
        <taxon>Chaetothyriales</taxon>
        <taxon>Herpotrichiellaceae</taxon>
        <taxon>Exophiala</taxon>
    </lineage>
</organism>
<dbReference type="InterPro" id="IPR019734">
    <property type="entry name" value="TPR_rpt"/>
</dbReference>
<dbReference type="Pfam" id="PF14559">
    <property type="entry name" value="TPR_19"/>
    <property type="match status" value="1"/>
</dbReference>
<evidence type="ECO:0000256" key="5">
    <source>
        <dbReference type="ARBA" id="ARBA00038210"/>
    </source>
</evidence>
<evidence type="ECO:0000256" key="6">
    <source>
        <dbReference type="PROSITE-ProRule" id="PRU00339"/>
    </source>
</evidence>
<evidence type="ECO:0000256" key="2">
    <source>
        <dbReference type="ARBA" id="ARBA00022737"/>
    </source>
</evidence>
<dbReference type="Pfam" id="PF12895">
    <property type="entry name" value="ANAPC3"/>
    <property type="match status" value="1"/>
</dbReference>
<dbReference type="FunFam" id="1.25.40.10:FF:000018">
    <property type="entry name" value="Cell division cycle protein 27 homolog B"/>
    <property type="match status" value="1"/>
</dbReference>
<keyword evidence="3 6" id="KW-0802">TPR repeat</keyword>
<comment type="subcellular location">
    <subcellularLocation>
        <location evidence="1">Nucleus</location>
    </subcellularLocation>
</comment>
<evidence type="ECO:0000256" key="3">
    <source>
        <dbReference type="ARBA" id="ARBA00022803"/>
    </source>
</evidence>
<dbReference type="PANTHER" id="PTHR12558:SF13">
    <property type="entry name" value="CELL DIVISION CYCLE PROTEIN 27 HOMOLOG"/>
    <property type="match status" value="1"/>
</dbReference>
<sequence>MAPSVIHVASQLRQLVYYHLDNNLLKNALFLASRLVAYEPRSAESAYLLAYCQLQSGFVKAAWDTSRPAGLRGSHLGCSYVFAQASLELGIYVQGLTALERSKHLWQNRNTWSQHSETRRQHLPDAAAVLCLEGKLWKAHRNTDQAVECWAASLKLNPFMWDAFMGLCEAGAKVSVPNVYKMTAEMIAMTHLAQQQNAKFENAAPVTTTTASQQIQPHNNSGPPDPFVSTTQKPNGHPQPGNSVLWEKLNGSKMSVNTTSTGGVLDEEGLNTPSTEAEVDEGVLQQAGTMNQNQHHEPPPAPTRKAKAAAEAPAEPPPRWKTGSTRLRTKPKVASDDTTVLQDPPAPTAPAKRTVSGHPAGAPSQHTSLAATEGPTRRSNRLLNTSRPPSATSTAGSKISSLANSLGLREGRDIKKAKAPAARTRTANASTVGRVVSGNRTRTGSTDAMDVETKEQQKAANVPPVPPLPNNSKVRAESAIHKELEATQTLLDLFGRIASAQLSLSNYDCQTAIQIYNSLPSAQRETPYILAQIGKAYHEQAQYAEAEKFFIRVRQLAPTRLEDMEVYSTVLWHLKSEIELAYLAHELVAIDRLSPQAWCAIGNSFSLQREHEQALKCFRRATQLDPQFAYGFTLQGHEYVANEEFEKALESYRAAIAADGRHYNAWYGLGKVYEKMGKWTIAEQHYRTAAKINPTNAVLICCIGLVLERLKQPEKALQMYTRACTLAPGSALSRFKKARCLMALSRPREALAELLVLRDVVPDEANVWFLMGRLYKTLREKGNAVRAFTMALNLDPKAAQFIKDAMESLDDEDEDPYDEDEDMD</sequence>
<name>A0AAN6IR08_EXODE</name>
<reference evidence="8" key="1">
    <citation type="submission" date="2023-01" db="EMBL/GenBank/DDBJ databases">
        <title>Exophiala dermititidis isolated from Cystic Fibrosis Patient.</title>
        <authorList>
            <person name="Kurbessoian T."/>
            <person name="Crocker A."/>
            <person name="Murante D."/>
            <person name="Hogan D.A."/>
            <person name="Stajich J.E."/>
        </authorList>
    </citation>
    <scope>NUCLEOTIDE SEQUENCE</scope>
    <source>
        <strain evidence="8">Ex8</strain>
    </source>
</reference>
<dbReference type="Proteomes" id="UP001161757">
    <property type="component" value="Unassembled WGS sequence"/>
</dbReference>
<evidence type="ECO:0000256" key="4">
    <source>
        <dbReference type="ARBA" id="ARBA00023242"/>
    </source>
</evidence>
<feature type="repeat" description="TPR" evidence="6">
    <location>
        <begin position="527"/>
        <end position="560"/>
    </location>
</feature>
<protein>
    <submittedName>
        <fullName evidence="8">Anaphase-promoting complex subunit cdc27</fullName>
    </submittedName>
</protein>
<dbReference type="GO" id="GO:0051301">
    <property type="term" value="P:cell division"/>
    <property type="evidence" value="ECO:0007669"/>
    <property type="project" value="TreeGrafter"/>
</dbReference>
<dbReference type="GO" id="GO:0016567">
    <property type="term" value="P:protein ubiquitination"/>
    <property type="evidence" value="ECO:0007669"/>
    <property type="project" value="TreeGrafter"/>
</dbReference>
<evidence type="ECO:0000313" key="8">
    <source>
        <dbReference type="EMBL" id="KAJ8987332.1"/>
    </source>
</evidence>
<dbReference type="Pfam" id="PF13432">
    <property type="entry name" value="TPR_16"/>
    <property type="match status" value="1"/>
</dbReference>
<feature type="region of interest" description="Disordered" evidence="7">
    <location>
        <begin position="205"/>
        <end position="275"/>
    </location>
</feature>
<dbReference type="PANTHER" id="PTHR12558">
    <property type="entry name" value="CELL DIVISION CYCLE 16,23,27"/>
    <property type="match status" value="1"/>
</dbReference>
<feature type="region of interest" description="Disordered" evidence="7">
    <location>
        <begin position="290"/>
        <end position="404"/>
    </location>
</feature>
<feature type="repeat" description="TPR" evidence="6">
    <location>
        <begin position="629"/>
        <end position="662"/>
    </location>
</feature>
<dbReference type="GO" id="GO:0007091">
    <property type="term" value="P:metaphase/anaphase transition of mitotic cell cycle"/>
    <property type="evidence" value="ECO:0007669"/>
    <property type="project" value="TreeGrafter"/>
</dbReference>